<dbReference type="AlphaFoldDB" id="A0AAD1SGJ6"/>
<accession>A0AAD1SGJ6</accession>
<organism evidence="1 2">
    <name type="scientific">Pelobates cultripes</name>
    <name type="common">Western spadefoot toad</name>
    <dbReference type="NCBI Taxonomy" id="61616"/>
    <lineage>
        <taxon>Eukaryota</taxon>
        <taxon>Metazoa</taxon>
        <taxon>Chordata</taxon>
        <taxon>Craniata</taxon>
        <taxon>Vertebrata</taxon>
        <taxon>Euteleostomi</taxon>
        <taxon>Amphibia</taxon>
        <taxon>Batrachia</taxon>
        <taxon>Anura</taxon>
        <taxon>Pelobatoidea</taxon>
        <taxon>Pelobatidae</taxon>
        <taxon>Pelobates</taxon>
    </lineage>
</organism>
<keyword evidence="2" id="KW-1185">Reference proteome</keyword>
<dbReference type="Proteomes" id="UP001295444">
    <property type="component" value="Chromosome 06"/>
</dbReference>
<sequence>MWELGSESTLPIYCALSRDQSCTLPTTTSSIDLTSLNPTSTPALYSLSGVTSAHIDSQVVNSTDSETNIASNSSSVLTTRTASNITTLYPTPGLATTFTVSFDMQAPISNRNDSRTNITSTSMSALTTLTAPNNTDPGLATTFTVSSDMQAPISNRNDSRTNITSTSMSALTTLTAPNNTDPGLSCLSIP</sequence>
<reference evidence="1" key="1">
    <citation type="submission" date="2022-03" db="EMBL/GenBank/DDBJ databases">
        <authorList>
            <person name="Alioto T."/>
            <person name="Alioto T."/>
            <person name="Gomez Garrido J."/>
        </authorList>
    </citation>
    <scope>NUCLEOTIDE SEQUENCE</scope>
</reference>
<evidence type="ECO:0000313" key="1">
    <source>
        <dbReference type="EMBL" id="CAH2299465.1"/>
    </source>
</evidence>
<dbReference type="EMBL" id="OW240917">
    <property type="protein sequence ID" value="CAH2299465.1"/>
    <property type="molecule type" value="Genomic_DNA"/>
</dbReference>
<gene>
    <name evidence="1" type="ORF">PECUL_23A012588</name>
</gene>
<protein>
    <submittedName>
        <fullName evidence="1">Uncharacterized protein</fullName>
    </submittedName>
</protein>
<proteinExistence type="predicted"/>
<evidence type="ECO:0000313" key="2">
    <source>
        <dbReference type="Proteomes" id="UP001295444"/>
    </source>
</evidence>
<name>A0AAD1SGJ6_PELCU</name>